<dbReference type="Gene3D" id="1.20.1260.10">
    <property type="match status" value="1"/>
</dbReference>
<gene>
    <name evidence="3" type="ORF">KK060_00675</name>
</gene>
<feature type="domain" description="DUF4142" evidence="2">
    <location>
        <begin position="33"/>
        <end position="168"/>
    </location>
</feature>
<keyword evidence="4" id="KW-1185">Reference proteome</keyword>
<evidence type="ECO:0000259" key="2">
    <source>
        <dbReference type="Pfam" id="PF13628"/>
    </source>
</evidence>
<feature type="signal peptide" evidence="1">
    <location>
        <begin position="1"/>
        <end position="21"/>
    </location>
</feature>
<dbReference type="InterPro" id="IPR012347">
    <property type="entry name" value="Ferritin-like"/>
</dbReference>
<evidence type="ECO:0000256" key="1">
    <source>
        <dbReference type="SAM" id="SignalP"/>
    </source>
</evidence>
<comment type="caution">
    <text evidence="3">The sequence shown here is derived from an EMBL/GenBank/DDBJ whole genome shotgun (WGS) entry which is preliminary data.</text>
</comment>
<sequence length="175" mass="19755">MKLKGMMMVTSLMALSFCWVGCDDDDDDDSLSQQDKTFIEQVSMGNRAEIELGQLAATNSTTADVRNFGLSMASEHQTAQDELRELADDKDATFKNELDAEHQALKTRLSSLTGYQFDTAYINSQVRDHQKTLTIFNTQISSGKDRQVKDYANKYQPHIQMHFNEATEIKNSLGQ</sequence>
<dbReference type="PANTHER" id="PTHR38593:SF1">
    <property type="entry name" value="BLR2558 PROTEIN"/>
    <property type="match status" value="1"/>
</dbReference>
<dbReference type="Proteomes" id="UP000772618">
    <property type="component" value="Unassembled WGS sequence"/>
</dbReference>
<dbReference type="InterPro" id="IPR025419">
    <property type="entry name" value="DUF4142"/>
</dbReference>
<proteinExistence type="predicted"/>
<dbReference type="RefSeq" id="WP_254151472.1">
    <property type="nucleotide sequence ID" value="NZ_JAHESD010000001.1"/>
</dbReference>
<reference evidence="3 4" key="1">
    <citation type="submission" date="2021-05" db="EMBL/GenBank/DDBJ databases">
        <title>A Polyphasic approach of four new species of the genus Ohtaekwangia: Ohtaekwangia histidinii sp. nov., Ohtaekwangia cretensis sp. nov., Ohtaekwangia indiensis sp. nov., Ohtaekwangia reichenbachii sp. nov. from diverse environment.</title>
        <authorList>
            <person name="Octaviana S."/>
        </authorList>
    </citation>
    <scope>NUCLEOTIDE SEQUENCE [LARGE SCALE GENOMIC DNA]</scope>
    <source>
        <strain evidence="3 4">PWU20</strain>
    </source>
</reference>
<protein>
    <submittedName>
        <fullName evidence="3">DUF4142 domain-containing protein</fullName>
    </submittedName>
</protein>
<dbReference type="Pfam" id="PF13628">
    <property type="entry name" value="DUF4142"/>
    <property type="match status" value="1"/>
</dbReference>
<name>A0ABS5VK04_9BACT</name>
<dbReference type="EMBL" id="JAHESD010000001">
    <property type="protein sequence ID" value="MBT1701772.1"/>
    <property type="molecule type" value="Genomic_DNA"/>
</dbReference>
<organism evidence="3 4">
    <name type="scientific">Chryseosolibacter indicus</name>
    <dbReference type="NCBI Taxonomy" id="2782351"/>
    <lineage>
        <taxon>Bacteria</taxon>
        <taxon>Pseudomonadati</taxon>
        <taxon>Bacteroidota</taxon>
        <taxon>Cytophagia</taxon>
        <taxon>Cytophagales</taxon>
        <taxon>Chryseotaleaceae</taxon>
        <taxon>Chryseosolibacter</taxon>
    </lineage>
</organism>
<accession>A0ABS5VK04</accession>
<feature type="chain" id="PRO_5047408869" evidence="1">
    <location>
        <begin position="22"/>
        <end position="175"/>
    </location>
</feature>
<evidence type="ECO:0000313" key="3">
    <source>
        <dbReference type="EMBL" id="MBT1701772.1"/>
    </source>
</evidence>
<dbReference type="PANTHER" id="PTHR38593">
    <property type="entry name" value="BLR2558 PROTEIN"/>
    <property type="match status" value="1"/>
</dbReference>
<keyword evidence="1" id="KW-0732">Signal</keyword>
<evidence type="ECO:0000313" key="4">
    <source>
        <dbReference type="Proteomes" id="UP000772618"/>
    </source>
</evidence>